<evidence type="ECO:0000259" key="5">
    <source>
        <dbReference type="PROSITE" id="PS51194"/>
    </source>
</evidence>
<evidence type="ECO:0000259" key="4">
    <source>
        <dbReference type="PROSITE" id="PS51192"/>
    </source>
</evidence>
<keyword evidence="2" id="KW-0175">Coiled coil</keyword>
<gene>
    <name evidence="6" type="primary">irc3</name>
    <name evidence="6" type="ORF">IWW39_003600</name>
</gene>
<dbReference type="InterPro" id="IPR006935">
    <property type="entry name" value="Helicase/UvrB_N"/>
</dbReference>
<dbReference type="EMBL" id="JANBTX010000106">
    <property type="protein sequence ID" value="KAJ2686484.1"/>
    <property type="molecule type" value="Genomic_DNA"/>
</dbReference>
<dbReference type="InterPro" id="IPR027417">
    <property type="entry name" value="P-loop_NTPase"/>
</dbReference>
<dbReference type="Gene3D" id="3.40.50.300">
    <property type="entry name" value="P-loop containing nucleotide triphosphate hydrolases"/>
    <property type="match status" value="2"/>
</dbReference>
<dbReference type="GO" id="GO:0000403">
    <property type="term" value="F:Y-form DNA binding"/>
    <property type="evidence" value="ECO:0007669"/>
    <property type="project" value="TreeGrafter"/>
</dbReference>
<keyword evidence="1 6" id="KW-0547">Nucleotide-binding</keyword>
<dbReference type="GO" id="GO:0005759">
    <property type="term" value="C:mitochondrial matrix"/>
    <property type="evidence" value="ECO:0007669"/>
    <property type="project" value="TreeGrafter"/>
</dbReference>
<dbReference type="GO" id="GO:0016787">
    <property type="term" value="F:hydrolase activity"/>
    <property type="evidence" value="ECO:0007669"/>
    <property type="project" value="InterPro"/>
</dbReference>
<evidence type="ECO:0000256" key="3">
    <source>
        <dbReference type="SAM" id="MobiDB-lite"/>
    </source>
</evidence>
<reference evidence="6" key="1">
    <citation type="submission" date="2022-07" db="EMBL/GenBank/DDBJ databases">
        <title>Phylogenomic reconstructions and comparative analyses of Kickxellomycotina fungi.</title>
        <authorList>
            <person name="Reynolds N.K."/>
            <person name="Stajich J.E."/>
            <person name="Barry K."/>
            <person name="Grigoriev I.V."/>
            <person name="Crous P."/>
            <person name="Smith M.E."/>
        </authorList>
    </citation>
    <scope>NUCLEOTIDE SEQUENCE</scope>
    <source>
        <strain evidence="6">CBS 109367</strain>
    </source>
</reference>
<dbReference type="PANTHER" id="PTHR47396:SF1">
    <property type="entry name" value="ATP-DEPENDENT HELICASE IRC3-RELATED"/>
    <property type="match status" value="1"/>
</dbReference>
<feature type="coiled-coil region" evidence="2">
    <location>
        <begin position="400"/>
        <end position="427"/>
    </location>
</feature>
<dbReference type="GO" id="GO:0036121">
    <property type="term" value="F:double-stranded DNA helicase activity"/>
    <property type="evidence" value="ECO:0007669"/>
    <property type="project" value="TreeGrafter"/>
</dbReference>
<dbReference type="GO" id="GO:0070125">
    <property type="term" value="P:mitochondrial translational elongation"/>
    <property type="evidence" value="ECO:0007669"/>
    <property type="project" value="TreeGrafter"/>
</dbReference>
<dbReference type="PROSITE" id="PS51194">
    <property type="entry name" value="HELICASE_CTER"/>
    <property type="match status" value="1"/>
</dbReference>
<keyword evidence="1 6" id="KW-0347">Helicase</keyword>
<evidence type="ECO:0000313" key="6">
    <source>
        <dbReference type="EMBL" id="KAJ2686484.1"/>
    </source>
</evidence>
<evidence type="ECO:0000256" key="2">
    <source>
        <dbReference type="SAM" id="Coils"/>
    </source>
</evidence>
<dbReference type="GO" id="GO:0032042">
    <property type="term" value="P:mitochondrial DNA metabolic process"/>
    <property type="evidence" value="ECO:0007669"/>
    <property type="project" value="TreeGrafter"/>
</dbReference>
<keyword evidence="1 6" id="KW-0067">ATP-binding</keyword>
<organism evidence="6 7">
    <name type="scientific">Coemansia spiralis</name>
    <dbReference type="NCBI Taxonomy" id="417178"/>
    <lineage>
        <taxon>Eukaryota</taxon>
        <taxon>Fungi</taxon>
        <taxon>Fungi incertae sedis</taxon>
        <taxon>Zoopagomycota</taxon>
        <taxon>Kickxellomycotina</taxon>
        <taxon>Kickxellomycetes</taxon>
        <taxon>Kickxellales</taxon>
        <taxon>Kickxellaceae</taxon>
        <taxon>Coemansia</taxon>
    </lineage>
</organism>
<dbReference type="GO" id="GO:0061749">
    <property type="term" value="F:forked DNA-dependent helicase activity"/>
    <property type="evidence" value="ECO:0007669"/>
    <property type="project" value="TreeGrafter"/>
</dbReference>
<keyword evidence="1 6" id="KW-0378">Hydrolase</keyword>
<dbReference type="SUPFAM" id="SSF52540">
    <property type="entry name" value="P-loop containing nucleoside triphosphate hydrolases"/>
    <property type="match status" value="1"/>
</dbReference>
<evidence type="ECO:0000313" key="7">
    <source>
        <dbReference type="Proteomes" id="UP001151516"/>
    </source>
</evidence>
<dbReference type="CDD" id="cd18799">
    <property type="entry name" value="SF2_C_EcoAI-like"/>
    <property type="match status" value="1"/>
</dbReference>
<sequence length="763" mass="84469">MLAATIDAAGYRRPQRLLRLRRLAHTLRPYQQECIDRCLTSLRAGIRRQAVSLPVGSGKTVVFSNLIQQIPAPTELATKTLVLAHREELLEQAARQIQAASPHLSIAIDQGTRQANPAADVIVASVATLGRMHSTRLQRHDASRYKCIIIDEAHHAAASSYTRILEHFQGGPFVWGCSATLHRHDRLRLTDVFDQIVYQKPFLEMVREGWLCPMRITTVRTACNISGVRSQAGDFASAALSQAVNVDARNLAVVRSHATLAEGRRSTLVFAVDVAHAHNLVSYFIHYGTKAEAVLGTTTTAERERILSDFRSGKLPVLVNCGILTEGTDIPNIDCVMMARPTRSSVLFQQMLGRGMRKSPEKQDCLVIDFVDSFRRSVSLITLPTLLGLDPALVLEDTDVLDQESMLRQLEAQRQALEIEAAADAGQIKLGKDAEMVRRFEELATPSPALDLPGTLGTLKQLGFVAVEHMNPLDFFSASTSASATRMASASRMRRLESISCGDMRLPHFSPFAWVSLTPDRYLLSFNSSLYFVSRQAESGEETWVGSYRHVKTYGATKVGAASKKPGGKMSYTKEKPIELTSQDLEGAIRGMDTLVTSKLKPYEVRLLNRRAPWRLRPPTMRQLAALAKLGMDIPEAVRDEALAADSGQPKAWGSRASSKVVKMTRLRHDPPPDVPYHSETTRNDTPQNEMITRGSAMNLILRLTHGSSKAWDSLKKAKERIDALATKTLDSAKHAVWTTPEVPKPEIPASLNKKWFLEDQGH</sequence>
<dbReference type="SMART" id="SM00487">
    <property type="entry name" value="DEXDc"/>
    <property type="match status" value="1"/>
</dbReference>
<dbReference type="InterPro" id="IPR050742">
    <property type="entry name" value="Helicase_Restrict-Modif_Enz"/>
</dbReference>
<evidence type="ECO:0000256" key="1">
    <source>
        <dbReference type="ARBA" id="ARBA00022806"/>
    </source>
</evidence>
<name>A0A9W8GIR7_9FUNG</name>
<dbReference type="PROSITE" id="PS51192">
    <property type="entry name" value="HELICASE_ATP_BIND_1"/>
    <property type="match status" value="1"/>
</dbReference>
<accession>A0A9W8GIR7</accession>
<dbReference type="OrthoDB" id="16911at2759"/>
<dbReference type="Pfam" id="PF00271">
    <property type="entry name" value="Helicase_C"/>
    <property type="match status" value="1"/>
</dbReference>
<dbReference type="Pfam" id="PF04851">
    <property type="entry name" value="ResIII"/>
    <property type="match status" value="1"/>
</dbReference>
<dbReference type="AlphaFoldDB" id="A0A9W8GIR7"/>
<dbReference type="InterPro" id="IPR001650">
    <property type="entry name" value="Helicase_C-like"/>
</dbReference>
<dbReference type="GO" id="GO:0005524">
    <property type="term" value="F:ATP binding"/>
    <property type="evidence" value="ECO:0007669"/>
    <property type="project" value="InterPro"/>
</dbReference>
<dbReference type="PANTHER" id="PTHR47396">
    <property type="entry name" value="TYPE I RESTRICTION ENZYME ECOKI R PROTEIN"/>
    <property type="match status" value="1"/>
</dbReference>
<protein>
    <submittedName>
        <fullName evidence="6">ATP-dependent helicase IRC3</fullName>
    </submittedName>
</protein>
<dbReference type="SMART" id="SM00490">
    <property type="entry name" value="HELICc"/>
    <property type="match status" value="1"/>
</dbReference>
<feature type="domain" description="Helicase ATP-binding" evidence="4">
    <location>
        <begin position="40"/>
        <end position="199"/>
    </location>
</feature>
<dbReference type="Proteomes" id="UP001151516">
    <property type="component" value="Unassembled WGS sequence"/>
</dbReference>
<dbReference type="InterPro" id="IPR014001">
    <property type="entry name" value="Helicase_ATP-bd"/>
</dbReference>
<proteinExistence type="predicted"/>
<feature type="region of interest" description="Disordered" evidence="3">
    <location>
        <begin position="667"/>
        <end position="689"/>
    </location>
</feature>
<comment type="caution">
    <text evidence="6">The sequence shown here is derived from an EMBL/GenBank/DDBJ whole genome shotgun (WGS) entry which is preliminary data.</text>
</comment>
<feature type="domain" description="Helicase C-terminal" evidence="5">
    <location>
        <begin position="253"/>
        <end position="401"/>
    </location>
</feature>
<keyword evidence="7" id="KW-1185">Reference proteome</keyword>